<evidence type="ECO:0000313" key="1">
    <source>
        <dbReference type="EMBL" id="KAK4421063.1"/>
    </source>
</evidence>
<comment type="caution">
    <text evidence="1">The sequence shown here is derived from an EMBL/GenBank/DDBJ whole genome shotgun (WGS) entry which is preliminary data.</text>
</comment>
<reference evidence="1" key="2">
    <citation type="journal article" date="2024" name="Plant">
        <title>Genomic evolution and insights into agronomic trait innovations of Sesamum species.</title>
        <authorList>
            <person name="Miao H."/>
            <person name="Wang L."/>
            <person name="Qu L."/>
            <person name="Liu H."/>
            <person name="Sun Y."/>
            <person name="Le M."/>
            <person name="Wang Q."/>
            <person name="Wei S."/>
            <person name="Zheng Y."/>
            <person name="Lin W."/>
            <person name="Duan Y."/>
            <person name="Cao H."/>
            <person name="Xiong S."/>
            <person name="Wang X."/>
            <person name="Wei L."/>
            <person name="Li C."/>
            <person name="Ma Q."/>
            <person name="Ju M."/>
            <person name="Zhao R."/>
            <person name="Li G."/>
            <person name="Mu C."/>
            <person name="Tian Q."/>
            <person name="Mei H."/>
            <person name="Zhang T."/>
            <person name="Gao T."/>
            <person name="Zhang H."/>
        </authorList>
    </citation>
    <scope>NUCLEOTIDE SEQUENCE</scope>
    <source>
        <strain evidence="1">3651</strain>
    </source>
</reference>
<organism evidence="1 2">
    <name type="scientific">Sesamum alatum</name>
    <dbReference type="NCBI Taxonomy" id="300844"/>
    <lineage>
        <taxon>Eukaryota</taxon>
        <taxon>Viridiplantae</taxon>
        <taxon>Streptophyta</taxon>
        <taxon>Embryophyta</taxon>
        <taxon>Tracheophyta</taxon>
        <taxon>Spermatophyta</taxon>
        <taxon>Magnoliopsida</taxon>
        <taxon>eudicotyledons</taxon>
        <taxon>Gunneridae</taxon>
        <taxon>Pentapetalae</taxon>
        <taxon>asterids</taxon>
        <taxon>lamiids</taxon>
        <taxon>Lamiales</taxon>
        <taxon>Pedaliaceae</taxon>
        <taxon>Sesamum</taxon>
    </lineage>
</organism>
<evidence type="ECO:0000313" key="2">
    <source>
        <dbReference type="Proteomes" id="UP001293254"/>
    </source>
</evidence>
<gene>
    <name evidence="1" type="ORF">Salat_2056800</name>
</gene>
<reference evidence="1" key="1">
    <citation type="submission" date="2020-06" db="EMBL/GenBank/DDBJ databases">
        <authorList>
            <person name="Li T."/>
            <person name="Hu X."/>
            <person name="Zhang T."/>
            <person name="Song X."/>
            <person name="Zhang H."/>
            <person name="Dai N."/>
            <person name="Sheng W."/>
            <person name="Hou X."/>
            <person name="Wei L."/>
        </authorList>
    </citation>
    <scope>NUCLEOTIDE SEQUENCE</scope>
    <source>
        <strain evidence="1">3651</strain>
        <tissue evidence="1">Leaf</tissue>
    </source>
</reference>
<dbReference type="Proteomes" id="UP001293254">
    <property type="component" value="Unassembled WGS sequence"/>
</dbReference>
<protein>
    <submittedName>
        <fullName evidence="1">Uncharacterized protein</fullName>
    </submittedName>
</protein>
<name>A0AAE1Y113_9LAMI</name>
<sequence length="146" mass="16174">MEAKANSNRLATAIIVPSCQTIHPAGATTTAKPPLKIHPPDTSARTPFSAIAPPEYLQVSRLRLRVTLDTIREESKTDDYDCIETESTSFSDVIVSSEECFSGEMLAAEETSDLVLEMAVSSYRTCFRESRGKTMPPFTPYNFRCM</sequence>
<accession>A0AAE1Y113</accession>
<proteinExistence type="predicted"/>
<dbReference type="EMBL" id="JACGWO010000008">
    <property type="protein sequence ID" value="KAK4421063.1"/>
    <property type="molecule type" value="Genomic_DNA"/>
</dbReference>
<dbReference type="AlphaFoldDB" id="A0AAE1Y113"/>
<keyword evidence="2" id="KW-1185">Reference proteome</keyword>